<dbReference type="EMBL" id="CP020477">
    <property type="protein sequence ID" value="ARM74833.1"/>
    <property type="molecule type" value="Genomic_DNA"/>
</dbReference>
<dbReference type="Gene3D" id="3.60.15.10">
    <property type="entry name" value="Ribonuclease Z/Hydroxyacylglutathione hydrolase-like"/>
    <property type="match status" value="1"/>
</dbReference>
<dbReference type="PANTHER" id="PTHR23131">
    <property type="entry name" value="ENDORIBONUCLEASE LACTB2"/>
    <property type="match status" value="1"/>
</dbReference>
<dbReference type="InterPro" id="IPR001279">
    <property type="entry name" value="Metallo-B-lactamas"/>
</dbReference>
<dbReference type="STRING" id="282676.B6F84_01525"/>
<reference evidence="2 3" key="1">
    <citation type="submission" date="2017-03" db="EMBL/GenBank/DDBJ databases">
        <title>Sulfur activation and transportation mechanism of thermophilic Archaea Acidianus manzaensis YN-25.</title>
        <authorList>
            <person name="Ma Y."/>
            <person name="Yang Y."/>
            <person name="Xia J."/>
        </authorList>
    </citation>
    <scope>NUCLEOTIDE SEQUENCE [LARGE SCALE GENOMIC DNA]</scope>
    <source>
        <strain evidence="2 3">YN-25</strain>
    </source>
</reference>
<keyword evidence="2" id="KW-0378">Hydrolase</keyword>
<organism evidence="2 3">
    <name type="scientific">Acidianus manzaensis</name>
    <dbReference type="NCBI Taxonomy" id="282676"/>
    <lineage>
        <taxon>Archaea</taxon>
        <taxon>Thermoproteota</taxon>
        <taxon>Thermoprotei</taxon>
        <taxon>Sulfolobales</taxon>
        <taxon>Sulfolobaceae</taxon>
        <taxon>Acidianus</taxon>
    </lineage>
</organism>
<keyword evidence="3" id="KW-1185">Reference proteome</keyword>
<name>A0A1W6JX44_9CREN</name>
<dbReference type="InterPro" id="IPR036866">
    <property type="entry name" value="RibonucZ/Hydroxyglut_hydro"/>
</dbReference>
<dbReference type="AlphaFoldDB" id="A0A1W6JX44"/>
<dbReference type="KEGG" id="aman:B6F84_01525"/>
<dbReference type="PANTHER" id="PTHR23131:SF0">
    <property type="entry name" value="ENDORIBONUCLEASE LACTB2"/>
    <property type="match status" value="1"/>
</dbReference>
<dbReference type="GeneID" id="41589558"/>
<evidence type="ECO:0000313" key="2">
    <source>
        <dbReference type="EMBL" id="ARM74833.1"/>
    </source>
</evidence>
<sequence>MKIAKDIEVLPGSPNTLVYDNRVVIDQGGKNSSVNINAETQLATHGHMDHIAGLFKQAKIKYLPKEDYWSLNIIGRRMMTYGFSSKNSNLFTYDLIKDNLTDSFNDSEIEKISLPGHTPGHTVYIIQGTIYCGDAFFGQKVLEHFVFPFYVDFWNAMDSLEKLKEIAKGLDNIIISHGPVFPKKKMLELIDYNLSYAQKLVSEIKDLIKEKEMTAEEIVIRIMENRGKDEIDPTSVLLNEITAKSILSQIAEAKINKEKGIVFTT</sequence>
<feature type="domain" description="Metallo-beta-lactamase" evidence="1">
    <location>
        <begin position="12"/>
        <end position="177"/>
    </location>
</feature>
<evidence type="ECO:0000259" key="1">
    <source>
        <dbReference type="SMART" id="SM00849"/>
    </source>
</evidence>
<dbReference type="OrthoDB" id="197151at2157"/>
<dbReference type="Pfam" id="PF00753">
    <property type="entry name" value="Lactamase_B"/>
    <property type="match status" value="1"/>
</dbReference>
<dbReference type="Proteomes" id="UP000193404">
    <property type="component" value="Chromosome"/>
</dbReference>
<accession>A0A1W6JX44</accession>
<dbReference type="GO" id="GO:0016787">
    <property type="term" value="F:hydrolase activity"/>
    <property type="evidence" value="ECO:0007669"/>
    <property type="project" value="UniProtKB-KW"/>
</dbReference>
<dbReference type="SUPFAM" id="SSF56281">
    <property type="entry name" value="Metallo-hydrolase/oxidoreductase"/>
    <property type="match status" value="1"/>
</dbReference>
<evidence type="ECO:0000313" key="3">
    <source>
        <dbReference type="Proteomes" id="UP000193404"/>
    </source>
</evidence>
<dbReference type="SMART" id="SM00849">
    <property type="entry name" value="Lactamase_B"/>
    <property type="match status" value="1"/>
</dbReference>
<proteinExistence type="predicted"/>
<dbReference type="InterPro" id="IPR050662">
    <property type="entry name" value="Sec-metab_biosynth-thioest"/>
</dbReference>
<gene>
    <name evidence="2" type="ORF">B6F84_01525</name>
</gene>
<dbReference type="RefSeq" id="WP_148690584.1">
    <property type="nucleotide sequence ID" value="NZ_CP020477.1"/>
</dbReference>
<protein>
    <submittedName>
        <fullName evidence="2">MBL fold metallo-hydrolase</fullName>
    </submittedName>
</protein>
<dbReference type="GO" id="GO:0044550">
    <property type="term" value="P:secondary metabolite biosynthetic process"/>
    <property type="evidence" value="ECO:0007669"/>
    <property type="project" value="TreeGrafter"/>
</dbReference>